<accession>A0A371X740</accession>
<protein>
    <submittedName>
        <fullName evidence="1">Uncharacterized protein</fullName>
    </submittedName>
</protein>
<dbReference type="Proteomes" id="UP000264310">
    <property type="component" value="Unassembled WGS sequence"/>
</dbReference>
<reference evidence="1 2" key="1">
    <citation type="submission" date="2018-08" db="EMBL/GenBank/DDBJ databases">
        <title>Fulvimarina sp. 85, whole genome shotgun sequence.</title>
        <authorList>
            <person name="Tuo L."/>
        </authorList>
    </citation>
    <scope>NUCLEOTIDE SEQUENCE [LARGE SCALE GENOMIC DNA]</scope>
    <source>
        <strain evidence="1 2">85</strain>
    </source>
</reference>
<dbReference type="OrthoDB" id="7220707at2"/>
<dbReference type="AlphaFoldDB" id="A0A371X740"/>
<gene>
    <name evidence="1" type="ORF">DYI37_04040</name>
</gene>
<evidence type="ECO:0000313" key="2">
    <source>
        <dbReference type="Proteomes" id="UP000264310"/>
    </source>
</evidence>
<dbReference type="RefSeq" id="WP_147307879.1">
    <property type="nucleotide sequence ID" value="NZ_QURL01000002.1"/>
</dbReference>
<sequence length="77" mass="8453">MQSFEIGKRGVLIADPAVEVQSQEQATRMSQRLMERKRKVGVVAFSREGDPALGEFEEAQIIFASGQVPAEVEDMAA</sequence>
<name>A0A371X740_9HYPH</name>
<organism evidence="1 2">
    <name type="scientific">Fulvimarina endophytica</name>
    <dbReference type="NCBI Taxonomy" id="2293836"/>
    <lineage>
        <taxon>Bacteria</taxon>
        <taxon>Pseudomonadati</taxon>
        <taxon>Pseudomonadota</taxon>
        <taxon>Alphaproteobacteria</taxon>
        <taxon>Hyphomicrobiales</taxon>
        <taxon>Aurantimonadaceae</taxon>
        <taxon>Fulvimarina</taxon>
    </lineage>
</organism>
<proteinExistence type="predicted"/>
<keyword evidence="2" id="KW-1185">Reference proteome</keyword>
<evidence type="ECO:0000313" key="1">
    <source>
        <dbReference type="EMBL" id="RFC65045.1"/>
    </source>
</evidence>
<dbReference type="EMBL" id="QURL01000002">
    <property type="protein sequence ID" value="RFC65045.1"/>
    <property type="molecule type" value="Genomic_DNA"/>
</dbReference>
<comment type="caution">
    <text evidence="1">The sequence shown here is derived from an EMBL/GenBank/DDBJ whole genome shotgun (WGS) entry which is preliminary data.</text>
</comment>